<accession>A0A5B9MRR9</accession>
<organism evidence="2 3">
    <name type="scientific">Stieleria maiorica</name>
    <dbReference type="NCBI Taxonomy" id="2795974"/>
    <lineage>
        <taxon>Bacteria</taxon>
        <taxon>Pseudomonadati</taxon>
        <taxon>Planctomycetota</taxon>
        <taxon>Planctomycetia</taxon>
        <taxon>Pirellulales</taxon>
        <taxon>Pirellulaceae</taxon>
        <taxon>Stieleria</taxon>
    </lineage>
</organism>
<keyword evidence="1" id="KW-0472">Membrane</keyword>
<protein>
    <submittedName>
        <fullName evidence="2">Uncharacterized protein</fullName>
    </submittedName>
</protein>
<keyword evidence="1" id="KW-1133">Transmembrane helix</keyword>
<dbReference type="AlphaFoldDB" id="A0A5B9MRR9"/>
<reference evidence="2 3" key="1">
    <citation type="submission" date="2019-02" db="EMBL/GenBank/DDBJ databases">
        <title>Planctomycetal bacteria perform biofilm scaping via a novel small molecule.</title>
        <authorList>
            <person name="Jeske O."/>
            <person name="Boedeker C."/>
            <person name="Wiegand S."/>
            <person name="Breitling P."/>
            <person name="Kallscheuer N."/>
            <person name="Jogler M."/>
            <person name="Rohde M."/>
            <person name="Petersen J."/>
            <person name="Medema M.H."/>
            <person name="Surup F."/>
            <person name="Jogler C."/>
        </authorList>
    </citation>
    <scope>NUCLEOTIDE SEQUENCE [LARGE SCALE GENOMIC DNA]</scope>
    <source>
        <strain evidence="2 3">Mal15</strain>
    </source>
</reference>
<name>A0A5B9MRR9_9BACT</name>
<feature type="transmembrane region" description="Helical" evidence="1">
    <location>
        <begin position="122"/>
        <end position="140"/>
    </location>
</feature>
<feature type="transmembrane region" description="Helical" evidence="1">
    <location>
        <begin position="33"/>
        <end position="54"/>
    </location>
</feature>
<keyword evidence="1" id="KW-0812">Transmembrane</keyword>
<gene>
    <name evidence="2" type="ORF">Mal15_67160</name>
</gene>
<dbReference type="Proteomes" id="UP000321353">
    <property type="component" value="Chromosome"/>
</dbReference>
<sequence length="243" mass="26135">MKTLRKYRGASSDADRDDGPRQPGALFDYPVRLLVYAMVAFLVCNLVLLAARGYGPEVIAQENGPVELSQALMAMFAAGCLFLAASRMQFGRPLLVVCGCLVGYAAARECDAWFETVFFDDAYKYLAGIPLFVIGALALYRGRKQAVDQSLALLRTPAMSLFVFAGLYVCTVCQAIDVPDLWTAIGPSDAAEMTKAAVEEFSELFGYLLLSFSGVESLAMAFAASESEGAEVEEAAIAIRKAA</sequence>
<dbReference type="RefSeq" id="WP_147871510.1">
    <property type="nucleotide sequence ID" value="NZ_CP036264.1"/>
</dbReference>
<dbReference type="EMBL" id="CP036264">
    <property type="protein sequence ID" value="QEG02595.1"/>
    <property type="molecule type" value="Genomic_DNA"/>
</dbReference>
<evidence type="ECO:0000313" key="2">
    <source>
        <dbReference type="EMBL" id="QEG02595.1"/>
    </source>
</evidence>
<dbReference type="KEGG" id="smam:Mal15_67160"/>
<proteinExistence type="predicted"/>
<keyword evidence="3" id="KW-1185">Reference proteome</keyword>
<evidence type="ECO:0000256" key="1">
    <source>
        <dbReference type="SAM" id="Phobius"/>
    </source>
</evidence>
<feature type="transmembrane region" description="Helical" evidence="1">
    <location>
        <begin position="66"/>
        <end position="85"/>
    </location>
</feature>
<evidence type="ECO:0000313" key="3">
    <source>
        <dbReference type="Proteomes" id="UP000321353"/>
    </source>
</evidence>
<feature type="transmembrane region" description="Helical" evidence="1">
    <location>
        <begin position="90"/>
        <end position="107"/>
    </location>
</feature>